<evidence type="ECO:0000313" key="2">
    <source>
        <dbReference type="EMBL" id="TFW71646.1"/>
    </source>
</evidence>
<keyword evidence="1" id="KW-0472">Membrane</keyword>
<feature type="transmembrane region" description="Helical" evidence="1">
    <location>
        <begin position="108"/>
        <end position="130"/>
    </location>
</feature>
<reference evidence="2 3" key="1">
    <citation type="submission" date="2018-02" db="EMBL/GenBank/DDBJ databases">
        <title>A novel lanthanide dependent methylotroph, Methylotenera sp. La3113.</title>
        <authorList>
            <person name="Lv H."/>
            <person name="Tani A."/>
        </authorList>
    </citation>
    <scope>NUCLEOTIDE SEQUENCE [LARGE SCALE GENOMIC DNA]</scope>
    <source>
        <strain evidence="2 3">La3113</strain>
    </source>
</reference>
<proteinExistence type="predicted"/>
<keyword evidence="1" id="KW-0812">Transmembrane</keyword>
<feature type="transmembrane region" description="Helical" evidence="1">
    <location>
        <begin position="76"/>
        <end position="96"/>
    </location>
</feature>
<dbReference type="Proteomes" id="UP000297706">
    <property type="component" value="Unassembled WGS sequence"/>
</dbReference>
<protein>
    <recommendedName>
        <fullName evidence="4">Transmembrane protein</fullName>
    </recommendedName>
</protein>
<feature type="transmembrane region" description="Helical" evidence="1">
    <location>
        <begin position="249"/>
        <end position="275"/>
    </location>
</feature>
<dbReference type="OrthoDB" id="8533047at2"/>
<comment type="caution">
    <text evidence="2">The sequence shown here is derived from an EMBL/GenBank/DDBJ whole genome shotgun (WGS) entry which is preliminary data.</text>
</comment>
<dbReference type="AlphaFoldDB" id="A0A4Y9VRB3"/>
<organism evidence="2 3">
    <name type="scientific">Methylotenera oryzisoli</name>
    <dbReference type="NCBI Taxonomy" id="2080758"/>
    <lineage>
        <taxon>Bacteria</taxon>
        <taxon>Pseudomonadati</taxon>
        <taxon>Pseudomonadota</taxon>
        <taxon>Betaproteobacteria</taxon>
        <taxon>Nitrosomonadales</taxon>
        <taxon>Methylophilaceae</taxon>
        <taxon>Methylotenera</taxon>
    </lineage>
</organism>
<sequence>MQQSNMFDYKNYRYFKIAVVVILIALAAFLFFEPAVGHYGGSWLGYTLGTISACMVLWMTWYGIRKRRYRGTGATQGWLSAHIYLGTALTFIVTLHSGFNFGLNIHTLAYALLLIVVASGFFGNYTYMIYPRKMTENMGEDSLDGLLLRIAEADKLARKIALLMPDEINNTVLRACRETSIGLSLIDQLSGFQPNCPSAKAVQELTILGKDLAVEQRKLYRELYSIMVRRESLVRRARQDLMYRARLGIWLYLHVPFTVGLLVAMLAHIVAVFVYW</sequence>
<keyword evidence="3" id="KW-1185">Reference proteome</keyword>
<name>A0A4Y9VRB3_9PROT</name>
<evidence type="ECO:0008006" key="4">
    <source>
        <dbReference type="Google" id="ProtNLM"/>
    </source>
</evidence>
<evidence type="ECO:0000256" key="1">
    <source>
        <dbReference type="SAM" id="Phobius"/>
    </source>
</evidence>
<feature type="transmembrane region" description="Helical" evidence="1">
    <location>
        <begin position="12"/>
        <end position="31"/>
    </location>
</feature>
<feature type="transmembrane region" description="Helical" evidence="1">
    <location>
        <begin position="43"/>
        <end position="64"/>
    </location>
</feature>
<evidence type="ECO:0000313" key="3">
    <source>
        <dbReference type="Proteomes" id="UP000297706"/>
    </source>
</evidence>
<dbReference type="EMBL" id="PQVH01000008">
    <property type="protein sequence ID" value="TFW71646.1"/>
    <property type="molecule type" value="Genomic_DNA"/>
</dbReference>
<accession>A0A4Y9VRB3</accession>
<gene>
    <name evidence="2" type="ORF">C3Y98_06030</name>
</gene>
<dbReference type="RefSeq" id="WP_135277218.1">
    <property type="nucleotide sequence ID" value="NZ_PQVH01000008.1"/>
</dbReference>
<keyword evidence="1" id="KW-1133">Transmembrane helix</keyword>